<accession>A0A0L0DQP7</accession>
<dbReference type="EMBL" id="GL349488">
    <property type="protein sequence ID" value="KNC54351.1"/>
    <property type="molecule type" value="Genomic_DNA"/>
</dbReference>
<dbReference type="SUPFAM" id="SSF47370">
    <property type="entry name" value="Bromodomain"/>
    <property type="match status" value="1"/>
</dbReference>
<dbReference type="PANTHER" id="PTHR15398:SF4">
    <property type="entry name" value="BROMODOMAIN-CONTAINING PROTEIN 8 ISOFORM X1"/>
    <property type="match status" value="1"/>
</dbReference>
<sequence length="416" mass="44390">MDESSAGSGAVAAAAPPKGYEAVRPWAVVEDLLLAHAVMASKIEKPETTEHWVTISQMIKDKVANSVREPAFFSPAQCKLRYNELVEETIHNTRGKASGTAQASPGEQVVQSLLHKRLRELKSSQRIKEKLIKCIATQIGDIKSGVLDDDLHYVIEANGTYPVRDISMNGIFASPPPLIHRKIQPGIVLSGSLNLTPLADDVAPSRSSRSARTPAKASASKSKAKPSATPKASRSRRKRSRSSSVAVEGDSAASPAPAAGDDGDDGDSSPARSRKRRKGLTGDDGIDDSDTSDAGVKKRVAKLKSLLRVITSHASANPFKTPVTEDVAPGYFSVVSKPMDLSTIRELIRDGSITTFAAFKSAFQLMIANAHKYNPKGNVIHEMATEISEFGLSLIAKYATGAEAAATPGRRSRRTG</sequence>
<dbReference type="Pfam" id="PF00439">
    <property type="entry name" value="Bromodomain"/>
    <property type="match status" value="1"/>
</dbReference>
<feature type="compositionally biased region" description="Low complexity" evidence="3">
    <location>
        <begin position="249"/>
        <end position="260"/>
    </location>
</feature>
<gene>
    <name evidence="5" type="ORF">AMSG_10345</name>
</gene>
<evidence type="ECO:0000256" key="1">
    <source>
        <dbReference type="ARBA" id="ARBA00023117"/>
    </source>
</evidence>
<keyword evidence="1 2" id="KW-0103">Bromodomain</keyword>
<evidence type="ECO:0000259" key="4">
    <source>
        <dbReference type="PROSITE" id="PS50014"/>
    </source>
</evidence>
<dbReference type="Gene3D" id="1.20.920.10">
    <property type="entry name" value="Bromodomain-like"/>
    <property type="match status" value="1"/>
</dbReference>
<evidence type="ECO:0000256" key="2">
    <source>
        <dbReference type="PROSITE-ProRule" id="PRU00035"/>
    </source>
</evidence>
<feature type="compositionally biased region" description="Low complexity" evidence="3">
    <location>
        <begin position="204"/>
        <end position="232"/>
    </location>
</feature>
<dbReference type="PANTHER" id="PTHR15398">
    <property type="entry name" value="BROMODOMAIN-CONTAINING PROTEIN 8"/>
    <property type="match status" value="1"/>
</dbReference>
<reference evidence="5 6" key="1">
    <citation type="submission" date="2010-05" db="EMBL/GenBank/DDBJ databases">
        <title>The Genome Sequence of Thecamonas trahens ATCC 50062.</title>
        <authorList>
            <consortium name="The Broad Institute Genome Sequencing Platform"/>
            <person name="Russ C."/>
            <person name="Cuomo C."/>
            <person name="Shea T."/>
            <person name="Young S.K."/>
            <person name="Zeng Q."/>
            <person name="Koehrsen M."/>
            <person name="Haas B."/>
            <person name="Borodovsky M."/>
            <person name="Guigo R."/>
            <person name="Alvarado L."/>
            <person name="Berlin A."/>
            <person name="Bochicchio J."/>
            <person name="Borenstein D."/>
            <person name="Chapman S."/>
            <person name="Chen Z."/>
            <person name="Freedman E."/>
            <person name="Gellesch M."/>
            <person name="Goldberg J."/>
            <person name="Griggs A."/>
            <person name="Gujja S."/>
            <person name="Heilman E."/>
            <person name="Heiman D."/>
            <person name="Hepburn T."/>
            <person name="Howarth C."/>
            <person name="Jen D."/>
            <person name="Larson L."/>
            <person name="Mehta T."/>
            <person name="Park D."/>
            <person name="Pearson M."/>
            <person name="Roberts A."/>
            <person name="Saif S."/>
            <person name="Shenoy N."/>
            <person name="Sisk P."/>
            <person name="Stolte C."/>
            <person name="Sykes S."/>
            <person name="Thomson T."/>
            <person name="Walk T."/>
            <person name="White J."/>
            <person name="Yandava C."/>
            <person name="Burger G."/>
            <person name="Gray M.W."/>
            <person name="Holland P.W.H."/>
            <person name="King N."/>
            <person name="Lang F.B.F."/>
            <person name="Roger A.J."/>
            <person name="Ruiz-Trillo I."/>
            <person name="Lander E."/>
            <person name="Nusbaum C."/>
        </authorList>
    </citation>
    <scope>NUCLEOTIDE SEQUENCE [LARGE SCALE GENOMIC DNA]</scope>
    <source>
        <strain evidence="5 6">ATCC 50062</strain>
    </source>
</reference>
<proteinExistence type="predicted"/>
<dbReference type="PROSITE" id="PS50014">
    <property type="entry name" value="BROMODOMAIN_2"/>
    <property type="match status" value="1"/>
</dbReference>
<evidence type="ECO:0000313" key="6">
    <source>
        <dbReference type="Proteomes" id="UP000054408"/>
    </source>
</evidence>
<dbReference type="RefSeq" id="XP_013753806.1">
    <property type="nucleotide sequence ID" value="XM_013898352.1"/>
</dbReference>
<dbReference type="CDD" id="cd04369">
    <property type="entry name" value="Bromodomain"/>
    <property type="match status" value="1"/>
</dbReference>
<dbReference type="STRING" id="461836.A0A0L0DQP7"/>
<dbReference type="SMART" id="SM00297">
    <property type="entry name" value="BROMO"/>
    <property type="match status" value="1"/>
</dbReference>
<name>A0A0L0DQP7_THETB</name>
<evidence type="ECO:0000256" key="3">
    <source>
        <dbReference type="SAM" id="MobiDB-lite"/>
    </source>
</evidence>
<organism evidence="5 6">
    <name type="scientific">Thecamonas trahens ATCC 50062</name>
    <dbReference type="NCBI Taxonomy" id="461836"/>
    <lineage>
        <taxon>Eukaryota</taxon>
        <taxon>Apusozoa</taxon>
        <taxon>Apusomonadida</taxon>
        <taxon>Apusomonadidae</taxon>
        <taxon>Thecamonas</taxon>
    </lineage>
</organism>
<dbReference type="InterPro" id="IPR001487">
    <property type="entry name" value="Bromodomain"/>
</dbReference>
<evidence type="ECO:0000313" key="5">
    <source>
        <dbReference type="EMBL" id="KNC54351.1"/>
    </source>
</evidence>
<dbReference type="Proteomes" id="UP000054408">
    <property type="component" value="Unassembled WGS sequence"/>
</dbReference>
<dbReference type="AlphaFoldDB" id="A0A0L0DQP7"/>
<feature type="domain" description="Bromo" evidence="4">
    <location>
        <begin position="311"/>
        <end position="381"/>
    </location>
</feature>
<dbReference type="PRINTS" id="PR00503">
    <property type="entry name" value="BROMODOMAIN"/>
</dbReference>
<dbReference type="OMA" id="TEMYLMA"/>
<dbReference type="OrthoDB" id="1742084at2759"/>
<protein>
    <recommendedName>
        <fullName evidence="4">Bromo domain-containing protein</fullName>
    </recommendedName>
</protein>
<keyword evidence="6" id="KW-1185">Reference proteome</keyword>
<dbReference type="GeneID" id="25568587"/>
<dbReference type="GO" id="GO:0035267">
    <property type="term" value="C:NuA4 histone acetyltransferase complex"/>
    <property type="evidence" value="ECO:0007669"/>
    <property type="project" value="TreeGrafter"/>
</dbReference>
<dbReference type="InterPro" id="IPR036427">
    <property type="entry name" value="Bromodomain-like_sf"/>
</dbReference>
<feature type="region of interest" description="Disordered" evidence="3">
    <location>
        <begin position="200"/>
        <end position="294"/>
    </location>
</feature>